<feature type="region of interest" description="Disordered" evidence="5">
    <location>
        <begin position="117"/>
        <end position="249"/>
    </location>
</feature>
<keyword evidence="4" id="KW-0539">Nucleus</keyword>
<dbReference type="CDD" id="cd00167">
    <property type="entry name" value="SANT"/>
    <property type="match status" value="1"/>
</dbReference>
<feature type="compositionally biased region" description="Polar residues" evidence="5">
    <location>
        <begin position="397"/>
        <end position="415"/>
    </location>
</feature>
<feature type="compositionally biased region" description="Basic and acidic residues" evidence="5">
    <location>
        <begin position="236"/>
        <end position="248"/>
    </location>
</feature>
<dbReference type="GO" id="GO:0001006">
    <property type="term" value="F:RNA polymerase III type 3 promoter sequence-specific DNA binding"/>
    <property type="evidence" value="ECO:0007669"/>
    <property type="project" value="TreeGrafter"/>
</dbReference>
<dbReference type="PANTHER" id="PTHR46621">
    <property type="entry name" value="SNRNA-ACTIVATING PROTEIN COMPLEX SUBUNIT 4"/>
    <property type="match status" value="1"/>
</dbReference>
<evidence type="ECO:0000313" key="8">
    <source>
        <dbReference type="EMBL" id="GLC54436.1"/>
    </source>
</evidence>
<feature type="region of interest" description="Disordered" evidence="5">
    <location>
        <begin position="567"/>
        <end position="597"/>
    </location>
</feature>
<evidence type="ECO:0000256" key="2">
    <source>
        <dbReference type="ARBA" id="ARBA00023125"/>
    </source>
</evidence>
<keyword evidence="1" id="KW-0805">Transcription regulation</keyword>
<protein>
    <submittedName>
        <fullName evidence="8">Uncharacterized protein</fullName>
    </submittedName>
</protein>
<keyword evidence="3" id="KW-0804">Transcription</keyword>
<feature type="compositionally biased region" description="Polar residues" evidence="5">
    <location>
        <begin position="446"/>
        <end position="462"/>
    </location>
</feature>
<dbReference type="PANTHER" id="PTHR46621:SF1">
    <property type="entry name" value="SNRNA-ACTIVATING PROTEIN COMPLEX SUBUNIT 4"/>
    <property type="match status" value="1"/>
</dbReference>
<feature type="region of interest" description="Disordered" evidence="5">
    <location>
        <begin position="442"/>
        <end position="462"/>
    </location>
</feature>
<gene>
    <name evidence="8" type="primary">PLEST005071</name>
    <name evidence="8" type="ORF">PLESTB_000863500</name>
</gene>
<evidence type="ECO:0000259" key="7">
    <source>
        <dbReference type="PROSITE" id="PS51294"/>
    </source>
</evidence>
<feature type="domain" description="Myb-like" evidence="6">
    <location>
        <begin position="1"/>
        <end position="42"/>
    </location>
</feature>
<dbReference type="EMBL" id="BRXU01000010">
    <property type="protein sequence ID" value="GLC54436.1"/>
    <property type="molecule type" value="Genomic_DNA"/>
</dbReference>
<dbReference type="InterPro" id="IPR051575">
    <property type="entry name" value="Myb-like_DNA-bd"/>
</dbReference>
<name>A0A9W6F3K9_9CHLO</name>
<evidence type="ECO:0000259" key="6">
    <source>
        <dbReference type="PROSITE" id="PS50090"/>
    </source>
</evidence>
<feature type="region of interest" description="Disordered" evidence="5">
    <location>
        <begin position="620"/>
        <end position="663"/>
    </location>
</feature>
<dbReference type="PROSITE" id="PS51294">
    <property type="entry name" value="HTH_MYB"/>
    <property type="match status" value="1"/>
</dbReference>
<evidence type="ECO:0000256" key="1">
    <source>
        <dbReference type="ARBA" id="ARBA00023015"/>
    </source>
</evidence>
<keyword evidence="2" id="KW-0238">DNA-binding</keyword>
<dbReference type="GO" id="GO:0019185">
    <property type="term" value="C:snRNA-activating protein complex"/>
    <property type="evidence" value="ECO:0007669"/>
    <property type="project" value="TreeGrafter"/>
</dbReference>
<comment type="caution">
    <text evidence="8">The sequence shown here is derived from an EMBL/GenBank/DDBJ whole genome shotgun (WGS) entry which is preliminary data.</text>
</comment>
<organism evidence="8 9">
    <name type="scientific">Pleodorina starrii</name>
    <dbReference type="NCBI Taxonomy" id="330485"/>
    <lineage>
        <taxon>Eukaryota</taxon>
        <taxon>Viridiplantae</taxon>
        <taxon>Chlorophyta</taxon>
        <taxon>core chlorophytes</taxon>
        <taxon>Chlorophyceae</taxon>
        <taxon>CS clade</taxon>
        <taxon>Chlamydomonadales</taxon>
        <taxon>Volvocaceae</taxon>
        <taxon>Pleodorina</taxon>
    </lineage>
</organism>
<reference evidence="8 9" key="1">
    <citation type="journal article" date="2023" name="Commun. Biol.">
        <title>Reorganization of the ancestral sex-determining regions during the evolution of trioecy in Pleodorina starrii.</title>
        <authorList>
            <person name="Takahashi K."/>
            <person name="Suzuki S."/>
            <person name="Kawai-Toyooka H."/>
            <person name="Yamamoto K."/>
            <person name="Hamaji T."/>
            <person name="Ootsuki R."/>
            <person name="Yamaguchi H."/>
            <person name="Kawachi M."/>
            <person name="Higashiyama T."/>
            <person name="Nozaki H."/>
        </authorList>
    </citation>
    <scope>NUCLEOTIDE SEQUENCE [LARGE SCALE GENOMIC DNA]</scope>
    <source>
        <strain evidence="8 9">NIES-4479</strain>
    </source>
</reference>
<evidence type="ECO:0000256" key="5">
    <source>
        <dbReference type="SAM" id="MobiDB-lite"/>
    </source>
</evidence>
<dbReference type="SUPFAM" id="SSF46689">
    <property type="entry name" value="Homeodomain-like"/>
    <property type="match status" value="1"/>
</dbReference>
<dbReference type="GO" id="GO:0042796">
    <property type="term" value="P:snRNA transcription by RNA polymerase III"/>
    <property type="evidence" value="ECO:0007669"/>
    <property type="project" value="TreeGrafter"/>
</dbReference>
<dbReference type="GO" id="GO:0042795">
    <property type="term" value="P:snRNA transcription by RNA polymerase II"/>
    <property type="evidence" value="ECO:0007669"/>
    <property type="project" value="TreeGrafter"/>
</dbReference>
<sequence>MDAWTAEEDARLQALFQEHGSSWSLIAKNISNRTPQQCRGRWCILTSSRSKASTQEAAKAPEPGDVTQGLKGQDAASAGAVELALHGRARPQDCPSTAVRLEAATELPAMPASAIVPTPASGGLPQTAAARSTRAPARVTNTGPTPRDTLRGAGISRRERRPCVLQDPGSAEALAATEKTRAPSQEAAGQEDAAEATSEGASRGRAVSSEPLESAAPEAVDLPPPQDSSKALGQRSNEKPGGAEELHNAADCNGKGGSCLEADSGGARSGPASVRCEADRGVNATAVASTCERPTISTSSRSALVSLNGCSRQRPAGRTEAAPDDVLLDMSTRVTRSGRCYPLGATPAVTTAKLCCPEQPSQGVVSTEAPAEALATTADTQAGCDEGPSQEFAPSVGPSTASAGQRNRSGASASQLPGALDGEAGLPAPDYGLFAAQMPVLDADPTQGNNEPQQATPGVSANTSLSLPEGLFGAVAVTPAGDQPLDWQEVIGSPPTSSFLAFVEAGLLHTPSAVNGPSAGPDLLCAPVPPGMPKVTPGFSNEWSDVPALSWTELQACNGGFGIIGRPPAASAQGTPDNSRPALRPVQDNGCTGITPSRDMYVRPALHGAGAGNTSALPHYTSGCTLRPEAVEPAGEGEGQGDTRSLPPSPSGNAQGARHPGCGACGVGPDGAVRGRNDHYATGETSTAERCQQSLAVAGSTIHAAIGRAVPDFCSPAKQQTAVLSRLPVESLDMSPGSASQPPSANRHCGFTSGGSLVAQLHKLQSAGRAFNGVAMPALSSAPLFPPPMIGGASPHPTIAMPPPFPRPPSVAGQLPLPPSLASALLPVMAPQAQQPLGADVGSSQHRPLGPMPQLPALGAPGARTDGAIYMPATGSYGGVTAPFGALGLASASNGPAGPFPRLTLPKPPVGGTIRSLFPVLSLSGYQSGK</sequence>
<evidence type="ECO:0000313" key="9">
    <source>
        <dbReference type="Proteomes" id="UP001165080"/>
    </source>
</evidence>
<feature type="domain" description="HTH myb-type" evidence="7">
    <location>
        <begin position="1"/>
        <end position="50"/>
    </location>
</feature>
<dbReference type="SMART" id="SM00717">
    <property type="entry name" value="SANT"/>
    <property type="match status" value="1"/>
</dbReference>
<feature type="compositionally biased region" description="Low complexity" evidence="5">
    <location>
        <begin position="127"/>
        <end position="140"/>
    </location>
</feature>
<dbReference type="InterPro" id="IPR009057">
    <property type="entry name" value="Homeodomain-like_sf"/>
</dbReference>
<keyword evidence="9" id="KW-1185">Reference proteome</keyword>
<accession>A0A9W6F3K9</accession>
<evidence type="ECO:0000256" key="3">
    <source>
        <dbReference type="ARBA" id="ARBA00023163"/>
    </source>
</evidence>
<evidence type="ECO:0000256" key="4">
    <source>
        <dbReference type="ARBA" id="ARBA00023242"/>
    </source>
</evidence>
<proteinExistence type="predicted"/>
<dbReference type="PROSITE" id="PS50090">
    <property type="entry name" value="MYB_LIKE"/>
    <property type="match status" value="1"/>
</dbReference>
<feature type="region of interest" description="Disordered" evidence="5">
    <location>
        <begin position="49"/>
        <end position="73"/>
    </location>
</feature>
<dbReference type="InterPro" id="IPR017930">
    <property type="entry name" value="Myb_dom"/>
</dbReference>
<dbReference type="GO" id="GO:0000978">
    <property type="term" value="F:RNA polymerase II cis-regulatory region sequence-specific DNA binding"/>
    <property type="evidence" value="ECO:0007669"/>
    <property type="project" value="TreeGrafter"/>
</dbReference>
<dbReference type="Gene3D" id="1.10.10.60">
    <property type="entry name" value="Homeodomain-like"/>
    <property type="match status" value="1"/>
</dbReference>
<dbReference type="InterPro" id="IPR001005">
    <property type="entry name" value="SANT/Myb"/>
</dbReference>
<dbReference type="Proteomes" id="UP001165080">
    <property type="component" value="Unassembled WGS sequence"/>
</dbReference>
<dbReference type="Pfam" id="PF00249">
    <property type="entry name" value="Myb_DNA-binding"/>
    <property type="match status" value="1"/>
</dbReference>
<dbReference type="AlphaFoldDB" id="A0A9W6F3K9"/>
<feature type="region of interest" description="Disordered" evidence="5">
    <location>
        <begin position="381"/>
        <end position="424"/>
    </location>
</feature>